<dbReference type="STRING" id="288992.SAMN04488522_101869"/>
<dbReference type="SUPFAM" id="SSF47413">
    <property type="entry name" value="lambda repressor-like DNA-binding domains"/>
    <property type="match status" value="1"/>
</dbReference>
<dbReference type="AlphaFoldDB" id="A0A1M4VDC7"/>
<dbReference type="InterPro" id="IPR010982">
    <property type="entry name" value="Lambda_DNA-bd_dom_sf"/>
</dbReference>
<dbReference type="CDD" id="cd00093">
    <property type="entry name" value="HTH_XRE"/>
    <property type="match status" value="1"/>
</dbReference>
<dbReference type="SMART" id="SM00530">
    <property type="entry name" value="HTH_XRE"/>
    <property type="match status" value="1"/>
</dbReference>
<dbReference type="GO" id="GO:0003677">
    <property type="term" value="F:DNA binding"/>
    <property type="evidence" value="ECO:0007669"/>
    <property type="project" value="InterPro"/>
</dbReference>
<feature type="domain" description="HTH cro/C1-type" evidence="1">
    <location>
        <begin position="43"/>
        <end position="98"/>
    </location>
</feature>
<keyword evidence="3" id="KW-1185">Reference proteome</keyword>
<name>A0A1M4VDC7_9SPHI</name>
<organism evidence="2 3">
    <name type="scientific">Pedobacter caeni</name>
    <dbReference type="NCBI Taxonomy" id="288992"/>
    <lineage>
        <taxon>Bacteria</taxon>
        <taxon>Pseudomonadati</taxon>
        <taxon>Bacteroidota</taxon>
        <taxon>Sphingobacteriia</taxon>
        <taxon>Sphingobacteriales</taxon>
        <taxon>Sphingobacteriaceae</taxon>
        <taxon>Pedobacter</taxon>
    </lineage>
</organism>
<evidence type="ECO:0000313" key="2">
    <source>
        <dbReference type="EMBL" id="SHE66907.1"/>
    </source>
</evidence>
<evidence type="ECO:0000259" key="1">
    <source>
        <dbReference type="PROSITE" id="PS50943"/>
    </source>
</evidence>
<dbReference type="PROSITE" id="PS50943">
    <property type="entry name" value="HTH_CROC1"/>
    <property type="match status" value="1"/>
</dbReference>
<dbReference type="Gene3D" id="1.10.260.40">
    <property type="entry name" value="lambda repressor-like DNA-binding domains"/>
    <property type="match status" value="1"/>
</dbReference>
<proteinExistence type="predicted"/>
<dbReference type="EMBL" id="FQUQ01000001">
    <property type="protein sequence ID" value="SHE66907.1"/>
    <property type="molecule type" value="Genomic_DNA"/>
</dbReference>
<dbReference type="Proteomes" id="UP000184287">
    <property type="component" value="Unassembled WGS sequence"/>
</dbReference>
<accession>A0A1M4VDC7</accession>
<dbReference type="Pfam" id="PF01381">
    <property type="entry name" value="HTH_3"/>
    <property type="match status" value="1"/>
</dbReference>
<gene>
    <name evidence="2" type="ORF">SAMN04488522_101869</name>
</gene>
<evidence type="ECO:0000313" key="3">
    <source>
        <dbReference type="Proteomes" id="UP000184287"/>
    </source>
</evidence>
<dbReference type="InterPro" id="IPR001387">
    <property type="entry name" value="Cro/C1-type_HTH"/>
</dbReference>
<reference evidence="3" key="1">
    <citation type="submission" date="2016-11" db="EMBL/GenBank/DDBJ databases">
        <authorList>
            <person name="Varghese N."/>
            <person name="Submissions S."/>
        </authorList>
    </citation>
    <scope>NUCLEOTIDE SEQUENCE [LARGE SCALE GENOMIC DNA]</scope>
    <source>
        <strain evidence="3">DSM 16990</strain>
    </source>
</reference>
<sequence>MGKIYSLLYDLCCFVLINLISQNLNDMKIKTDGAGQAHQGRNVKRFREMLGIRQEALADQLGPEWSQKRISLIEAREVVDPELLNSIAELLKVPVKVLENFDEQAAINYFNTFNHSTQHNGNGDVNHANTPNFDPFVALVEAMKELKTVYGENRELHSKNEALYEGLLNLEREKNAYLQSKLA</sequence>
<protein>
    <submittedName>
        <fullName evidence="2">Helix-turn-helix domain-containing protein</fullName>
    </submittedName>
</protein>